<gene>
    <name evidence="3" type="ORF">BON30_42985</name>
</gene>
<protein>
    <recommendedName>
        <fullName evidence="5">DUF1343 domain-containing protein</fullName>
    </recommendedName>
</protein>
<dbReference type="InterPro" id="IPR048502">
    <property type="entry name" value="NamZ_N"/>
</dbReference>
<accession>A0A1L9AX96</accession>
<dbReference type="OrthoDB" id="5705574at2"/>
<comment type="caution">
    <text evidence="3">The sequence shown here is derived from an EMBL/GenBank/DDBJ whole genome shotgun (WGS) entry which is preliminary data.</text>
</comment>
<dbReference type="RefSeq" id="WP_071904471.1">
    <property type="nucleotide sequence ID" value="NZ_MPIN01000018.1"/>
</dbReference>
<dbReference type="EMBL" id="MPIN01000018">
    <property type="protein sequence ID" value="OJH34641.1"/>
    <property type="molecule type" value="Genomic_DNA"/>
</dbReference>
<dbReference type="Gene3D" id="3.40.50.12170">
    <property type="entry name" value="Uncharacterised protein PF07075, DUF1343"/>
    <property type="match status" value="1"/>
</dbReference>
<dbReference type="PANTHER" id="PTHR42915:SF1">
    <property type="entry name" value="PEPTIDOGLYCAN BETA-N-ACETYLMURAMIDASE NAMZ"/>
    <property type="match status" value="1"/>
</dbReference>
<feature type="domain" description="Peptidoglycan beta-N-acetylmuramidase NamZ C-terminal" evidence="2">
    <location>
        <begin position="232"/>
        <end position="393"/>
    </location>
</feature>
<evidence type="ECO:0000259" key="2">
    <source>
        <dbReference type="Pfam" id="PF20732"/>
    </source>
</evidence>
<evidence type="ECO:0000313" key="4">
    <source>
        <dbReference type="Proteomes" id="UP000182229"/>
    </source>
</evidence>
<dbReference type="Gene3D" id="3.90.1150.140">
    <property type="match status" value="1"/>
</dbReference>
<dbReference type="Pfam" id="PF07075">
    <property type="entry name" value="NamZ_N"/>
    <property type="match status" value="1"/>
</dbReference>
<reference evidence="3 4" key="2">
    <citation type="submission" date="2016-12" db="EMBL/GenBank/DDBJ databases">
        <title>Draft Genome Sequence of Cystobacter ferrugineus Strain Cbfe23.</title>
        <authorList>
            <person name="Akbar S."/>
            <person name="Dowd S.E."/>
            <person name="Stevens D.C."/>
        </authorList>
    </citation>
    <scope>NUCLEOTIDE SEQUENCE [LARGE SCALE GENOMIC DNA]</scope>
    <source>
        <strain evidence="3 4">Cbfe23</strain>
    </source>
</reference>
<dbReference type="PANTHER" id="PTHR42915">
    <property type="entry name" value="HYPOTHETICAL 460 KDA PROTEIN IN FEUA-SIGW INTERGENIC REGION [PRECURSOR]"/>
    <property type="match status" value="1"/>
</dbReference>
<dbReference type="InterPro" id="IPR048503">
    <property type="entry name" value="NamZ_C"/>
</dbReference>
<dbReference type="PIRSF" id="PIRSF016719">
    <property type="entry name" value="UCP016719"/>
    <property type="match status" value="1"/>
</dbReference>
<feature type="domain" description="Peptidoglycan beta-N-acetylmuramidase NamZ N-terminal" evidence="1">
    <location>
        <begin position="24"/>
        <end position="228"/>
    </location>
</feature>
<name>A0A1L9AX96_9BACT</name>
<dbReference type="GO" id="GO:0033922">
    <property type="term" value="F:peptidoglycan beta-N-acetylmuramidase activity"/>
    <property type="evidence" value="ECO:0007669"/>
    <property type="project" value="InterPro"/>
</dbReference>
<keyword evidence="4" id="KW-1185">Reference proteome</keyword>
<sequence>MRRVKTGLDVWVEQGFAPLKGKRVGAIVNPTSVDSNFQHLADLLARTPGVHLAALFGPEHGVRGEAQYMVAVDADRDRRTGVPVHSLYGSTFESLSPRPEWLEGLDALVFDIQDVGSRYYTYVYTMALAMKVAGAAKIPFYVLDRPNPLNGVTIEGNLVGERYRSFVGLYPIPNRHGMTAGELARLFNDEQGFGCELTVVPMQGWRREDFWSDTGLPFLPPSPNMPTADTALVYPGMCQGEGTNVSEGRGTCRPFEQFGAPWVDSDALIARLEREQLPGVRFRAVGFTPTFDKYRGVSCNGAFIHVTDRDAFLPLRTGIAIFQALYELWQGRGFAWREDAYEFVDDVPAFDLLCGTDQVRRGIEAGWPLNRLLEGFDAQAQEFARRRERHLLYARGS</sequence>
<proteinExistence type="predicted"/>
<dbReference type="STRING" id="83449.BON30_42985"/>
<dbReference type="Pfam" id="PF20732">
    <property type="entry name" value="NamZ_C"/>
    <property type="match status" value="1"/>
</dbReference>
<evidence type="ECO:0000259" key="1">
    <source>
        <dbReference type="Pfam" id="PF07075"/>
    </source>
</evidence>
<reference evidence="4" key="1">
    <citation type="submission" date="2016-11" db="EMBL/GenBank/DDBJ databases">
        <authorList>
            <person name="Shukria A."/>
            <person name="Stevens D.C."/>
        </authorList>
    </citation>
    <scope>NUCLEOTIDE SEQUENCE [LARGE SCALE GENOMIC DNA]</scope>
    <source>
        <strain evidence="4">Cbfe23</strain>
    </source>
</reference>
<organism evidence="3 4">
    <name type="scientific">Cystobacter ferrugineus</name>
    <dbReference type="NCBI Taxonomy" id="83449"/>
    <lineage>
        <taxon>Bacteria</taxon>
        <taxon>Pseudomonadati</taxon>
        <taxon>Myxococcota</taxon>
        <taxon>Myxococcia</taxon>
        <taxon>Myxococcales</taxon>
        <taxon>Cystobacterineae</taxon>
        <taxon>Archangiaceae</taxon>
        <taxon>Cystobacter</taxon>
    </lineage>
</organism>
<dbReference type="Proteomes" id="UP000182229">
    <property type="component" value="Unassembled WGS sequence"/>
</dbReference>
<dbReference type="InterPro" id="IPR008302">
    <property type="entry name" value="NamZ"/>
</dbReference>
<dbReference type="AlphaFoldDB" id="A0A1L9AX96"/>
<evidence type="ECO:0000313" key="3">
    <source>
        <dbReference type="EMBL" id="OJH34641.1"/>
    </source>
</evidence>
<evidence type="ECO:0008006" key="5">
    <source>
        <dbReference type="Google" id="ProtNLM"/>
    </source>
</evidence>